<dbReference type="GO" id="GO:0004402">
    <property type="term" value="F:histone acetyltransferase activity"/>
    <property type="evidence" value="ECO:0007669"/>
    <property type="project" value="TreeGrafter"/>
</dbReference>
<evidence type="ECO:0000313" key="4">
    <source>
        <dbReference type="EMBL" id="KAF6052483.1"/>
    </source>
</evidence>
<dbReference type="PANTHER" id="PTHR10333">
    <property type="entry name" value="INHIBITOR OF GROWTH PROTEIN"/>
    <property type="match status" value="1"/>
</dbReference>
<feature type="binding site" evidence="2">
    <location>
        <position position="268"/>
    </location>
    <ligand>
        <name>Zn(2+)</name>
        <dbReference type="ChEBI" id="CHEBI:29105"/>
        <label>1</label>
    </ligand>
</feature>
<organism evidence="4 5">
    <name type="scientific">Candida parapsilosis</name>
    <name type="common">Yeast</name>
    <dbReference type="NCBI Taxonomy" id="5480"/>
    <lineage>
        <taxon>Eukaryota</taxon>
        <taxon>Fungi</taxon>
        <taxon>Dikarya</taxon>
        <taxon>Ascomycota</taxon>
        <taxon>Saccharomycotina</taxon>
        <taxon>Pichiomycetes</taxon>
        <taxon>Debaryomycetaceae</taxon>
        <taxon>Candida/Lodderomyces clade</taxon>
        <taxon>Candida</taxon>
    </lineage>
</organism>
<name>A0A8X7TBH8_CANPA</name>
<dbReference type="SUPFAM" id="SSF57903">
    <property type="entry name" value="FYVE/PHD zinc finger"/>
    <property type="match status" value="1"/>
</dbReference>
<dbReference type="PANTHER" id="PTHR10333:SF94">
    <property type="entry name" value="FINGER DOMAIN PROTEIN, PUTATIVE (AFU_ORTHOLOGUE AFUA_3G11940)-RELATED"/>
    <property type="match status" value="1"/>
</dbReference>
<feature type="site" description="Histone H3K4me3 binding" evidence="1">
    <location>
        <position position="266"/>
    </location>
</feature>
<dbReference type="GO" id="GO:0046872">
    <property type="term" value="F:metal ion binding"/>
    <property type="evidence" value="ECO:0007669"/>
    <property type="project" value="UniProtKB-KW"/>
</dbReference>
<dbReference type="InterPro" id="IPR028651">
    <property type="entry name" value="ING_fam"/>
</dbReference>
<evidence type="ECO:0000256" key="2">
    <source>
        <dbReference type="PIRSR" id="PIRSR628651-51"/>
    </source>
</evidence>
<evidence type="ECO:0000256" key="3">
    <source>
        <dbReference type="SAM" id="MobiDB-lite"/>
    </source>
</evidence>
<dbReference type="InterPro" id="IPR011011">
    <property type="entry name" value="Znf_FYVE_PHD"/>
</dbReference>
<dbReference type="AlphaFoldDB" id="A0A8X7TBH8"/>
<sequence length="319" mass="37345">MDQEEVETHRFHQLQNSFLSTIDHLPCDIVRSLWLIQSCNIQIDKLKHQLHTLLQKYQTTTSIVQNEVDQIFGLKQRIRHLFNETIQEGKTLNNQMIIHRIHLEDEVSQLHTVKDKSVVLMDDQESRDTLRKQLKQHYKDHPLVSQVEAVEQQKYSQKERKSVSAKSGIKLVLRIPKQDEVVKPKGKHVIKTVASQSKPKPANVKNSDVVTKKHTKRMRKEEIVPQAEPIEEGEDDDDKRYCFCKQPSLGDMIACDNESSCPNGEWFHYKCVGLLNRVDALKYTTGKIPWYCSEGCRKVGEAEKARQKEMKKRKRRRKW</sequence>
<feature type="site" description="Histone H3K4me3 binding" evidence="1">
    <location>
        <position position="252"/>
    </location>
</feature>
<dbReference type="OrthoDB" id="5411773at2759"/>
<evidence type="ECO:0008006" key="6">
    <source>
        <dbReference type="Google" id="ProtNLM"/>
    </source>
</evidence>
<dbReference type="EMBL" id="JABWAB010000004">
    <property type="protein sequence ID" value="KAF6052483.1"/>
    <property type="molecule type" value="Genomic_DNA"/>
</dbReference>
<keyword evidence="2" id="KW-0862">Zinc</keyword>
<comment type="caution">
    <text evidence="4">The sequence shown here is derived from an EMBL/GenBank/DDBJ whole genome shotgun (WGS) entry which is preliminary data.</text>
</comment>
<feature type="binding site" evidence="2">
    <location>
        <position position="271"/>
    </location>
    <ligand>
        <name>Zn(2+)</name>
        <dbReference type="ChEBI" id="CHEBI:29105"/>
        <label>1</label>
    </ligand>
</feature>
<dbReference type="Proteomes" id="UP000590412">
    <property type="component" value="Unassembled WGS sequence"/>
</dbReference>
<dbReference type="InterPro" id="IPR013083">
    <property type="entry name" value="Znf_RING/FYVE/PHD"/>
</dbReference>
<feature type="binding site" evidence="2">
    <location>
        <position position="261"/>
    </location>
    <ligand>
        <name>Zn(2+)</name>
        <dbReference type="ChEBI" id="CHEBI:29105"/>
        <label>2</label>
    </ligand>
</feature>
<dbReference type="GO" id="GO:0005634">
    <property type="term" value="C:nucleus"/>
    <property type="evidence" value="ECO:0007669"/>
    <property type="project" value="TreeGrafter"/>
</dbReference>
<accession>A0A8X7TBH8</accession>
<feature type="binding site" evidence="2">
    <location>
        <position position="292"/>
    </location>
    <ligand>
        <name>Zn(2+)</name>
        <dbReference type="ChEBI" id="CHEBI:29105"/>
        <label>2</label>
    </ligand>
</feature>
<proteinExistence type="predicted"/>
<evidence type="ECO:0000256" key="1">
    <source>
        <dbReference type="PIRSR" id="PIRSR628651-50"/>
    </source>
</evidence>
<feature type="compositionally biased region" description="Polar residues" evidence="3">
    <location>
        <begin position="195"/>
        <end position="209"/>
    </location>
</feature>
<feature type="binding site" evidence="2">
    <location>
        <position position="296"/>
    </location>
    <ligand>
        <name>Zn(2+)</name>
        <dbReference type="ChEBI" id="CHEBI:29105"/>
        <label>2</label>
    </ligand>
</feature>
<keyword evidence="2" id="KW-0479">Metal-binding</keyword>
<feature type="site" description="Histone H3K4me3 binding" evidence="1">
    <location>
        <position position="241"/>
    </location>
</feature>
<dbReference type="GO" id="GO:0000123">
    <property type="term" value="C:histone acetyltransferase complex"/>
    <property type="evidence" value="ECO:0007669"/>
    <property type="project" value="TreeGrafter"/>
</dbReference>
<dbReference type="GO" id="GO:0006355">
    <property type="term" value="P:regulation of DNA-templated transcription"/>
    <property type="evidence" value="ECO:0007669"/>
    <property type="project" value="TreeGrafter"/>
</dbReference>
<protein>
    <recommendedName>
        <fullName evidence="6">Zinc finger PHD-type domain-containing protein</fullName>
    </recommendedName>
</protein>
<reference evidence="4" key="1">
    <citation type="submission" date="2020-03" db="EMBL/GenBank/DDBJ databases">
        <title>FDA dAtabase for Regulatory Grade micrObial Sequences (FDA-ARGOS): Supporting development and validation of Infectious Disease Dx tests.</title>
        <authorList>
            <person name="Campos J."/>
            <person name="Goldberg B."/>
            <person name="Tallon L."/>
            <person name="Sadzewicz L."/>
            <person name="Vavikolanu K."/>
            <person name="Mehta A."/>
            <person name="Aluvathingal J."/>
            <person name="Nadendla S."/>
            <person name="Nandy P."/>
            <person name="Geyer C."/>
            <person name="Yan Y."/>
            <person name="Sichtig H."/>
        </authorList>
    </citation>
    <scope>NUCLEOTIDE SEQUENCE [LARGE SCALE GENOMIC DNA]</scope>
    <source>
        <strain evidence="4">FDAARGOS_652</strain>
    </source>
</reference>
<feature type="site" description="Histone H3K4me3 binding" evidence="1">
    <location>
        <position position="256"/>
    </location>
</feature>
<feature type="binding site" evidence="2">
    <location>
        <position position="242"/>
    </location>
    <ligand>
        <name>Zn(2+)</name>
        <dbReference type="ChEBI" id="CHEBI:29105"/>
        <label>1</label>
    </ligand>
</feature>
<feature type="binding site" evidence="2">
    <location>
        <position position="255"/>
    </location>
    <ligand>
        <name>Zn(2+)</name>
        <dbReference type="ChEBI" id="CHEBI:29105"/>
        <label>2</label>
    </ligand>
</feature>
<dbReference type="Gene3D" id="3.30.40.10">
    <property type="entry name" value="Zinc/RING finger domain, C3HC4 (zinc finger)"/>
    <property type="match status" value="1"/>
</dbReference>
<feature type="binding site" evidence="2">
    <location>
        <position position="244"/>
    </location>
    <ligand>
        <name>Zn(2+)</name>
        <dbReference type="ChEBI" id="CHEBI:29105"/>
        <label>1</label>
    </ligand>
</feature>
<feature type="region of interest" description="Disordered" evidence="3">
    <location>
        <begin position="195"/>
        <end position="220"/>
    </location>
</feature>
<gene>
    <name evidence="4" type="ORF">FOB60_002739</name>
</gene>
<evidence type="ECO:0000313" key="5">
    <source>
        <dbReference type="Proteomes" id="UP000590412"/>
    </source>
</evidence>